<gene>
    <name evidence="6" type="ORF">F2P81_017961</name>
</gene>
<dbReference type="PRINTS" id="PR00007">
    <property type="entry name" value="COMPLEMNTC1Q"/>
</dbReference>
<dbReference type="InterPro" id="IPR001073">
    <property type="entry name" value="C1q_dom"/>
</dbReference>
<feature type="coiled-coil region" evidence="4">
    <location>
        <begin position="33"/>
        <end position="60"/>
    </location>
</feature>
<dbReference type="SMART" id="SM00110">
    <property type="entry name" value="C1Q"/>
    <property type="match status" value="1"/>
</dbReference>
<organism evidence="6 7">
    <name type="scientific">Scophthalmus maximus</name>
    <name type="common">Turbot</name>
    <name type="synonym">Psetta maxima</name>
    <dbReference type="NCBI Taxonomy" id="52904"/>
    <lineage>
        <taxon>Eukaryota</taxon>
        <taxon>Metazoa</taxon>
        <taxon>Chordata</taxon>
        <taxon>Craniata</taxon>
        <taxon>Vertebrata</taxon>
        <taxon>Euteleostomi</taxon>
        <taxon>Actinopterygii</taxon>
        <taxon>Neopterygii</taxon>
        <taxon>Teleostei</taxon>
        <taxon>Neoteleostei</taxon>
        <taxon>Acanthomorphata</taxon>
        <taxon>Carangaria</taxon>
        <taxon>Pleuronectiformes</taxon>
        <taxon>Pleuronectoidei</taxon>
        <taxon>Scophthalmidae</taxon>
        <taxon>Scophthalmus</taxon>
    </lineage>
</organism>
<protein>
    <recommendedName>
        <fullName evidence="5">C1q domain-containing protein</fullName>
    </recommendedName>
</protein>
<dbReference type="SUPFAM" id="SSF49842">
    <property type="entry name" value="TNF-like"/>
    <property type="match status" value="1"/>
</dbReference>
<evidence type="ECO:0000313" key="6">
    <source>
        <dbReference type="EMBL" id="KAF0028856.1"/>
    </source>
</evidence>
<dbReference type="Proteomes" id="UP000438429">
    <property type="component" value="Unassembled WGS sequence"/>
</dbReference>
<dbReference type="Gene3D" id="2.60.120.40">
    <property type="match status" value="1"/>
</dbReference>
<dbReference type="EMBL" id="VEVO01000016">
    <property type="protein sequence ID" value="KAF0028856.1"/>
    <property type="molecule type" value="Genomic_DNA"/>
</dbReference>
<evidence type="ECO:0000313" key="7">
    <source>
        <dbReference type="Proteomes" id="UP000438429"/>
    </source>
</evidence>
<dbReference type="PROSITE" id="PS50871">
    <property type="entry name" value="C1Q"/>
    <property type="match status" value="1"/>
</dbReference>
<evidence type="ECO:0000256" key="4">
    <source>
        <dbReference type="SAM" id="Coils"/>
    </source>
</evidence>
<reference evidence="6 7" key="1">
    <citation type="submission" date="2019-06" db="EMBL/GenBank/DDBJ databases">
        <title>Draft genomes of female and male turbot (Scophthalmus maximus).</title>
        <authorList>
            <person name="Xu H."/>
            <person name="Xu X.-W."/>
            <person name="Shao C."/>
            <person name="Chen S."/>
        </authorList>
    </citation>
    <scope>NUCLEOTIDE SEQUENCE [LARGE SCALE GENOMIC DNA]</scope>
    <source>
        <strain evidence="6">Ysfricsl-2016a</strain>
        <tissue evidence="6">Blood</tissue>
    </source>
</reference>
<evidence type="ECO:0000256" key="1">
    <source>
        <dbReference type="ARBA" id="ARBA00004613"/>
    </source>
</evidence>
<sequence>MFCGPTLATSAVTNVDSDWPVRRAAPACRPDGCDLLREKVAALENEVKQSRQQIEELRSKEQSPVMFSAAMDGVNHDGPFHTDTTLIYSKLFTAYNQFTGIFTAPVSGVYYFPLFYHAGGDRAADLMLFKNNELVLTTSDHRTTHDGADNGGNAALLQLQQGDQMFVGMKANTHVWQTLRLTPFSGFCSIEVRGRGEHGNK</sequence>
<keyword evidence="3" id="KW-0732">Signal</keyword>
<keyword evidence="2" id="KW-0964">Secreted</keyword>
<dbReference type="InterPro" id="IPR008983">
    <property type="entry name" value="Tumour_necrosis_fac-like_dom"/>
</dbReference>
<proteinExistence type="predicted"/>
<keyword evidence="4" id="KW-0175">Coiled coil</keyword>
<dbReference type="GO" id="GO:0005576">
    <property type="term" value="C:extracellular region"/>
    <property type="evidence" value="ECO:0007669"/>
    <property type="project" value="UniProtKB-SubCell"/>
</dbReference>
<dbReference type="AlphaFoldDB" id="A0A6A4S0W5"/>
<evidence type="ECO:0000256" key="3">
    <source>
        <dbReference type="ARBA" id="ARBA00022729"/>
    </source>
</evidence>
<feature type="domain" description="C1q" evidence="5">
    <location>
        <begin position="60"/>
        <end position="198"/>
    </location>
</feature>
<comment type="subcellular location">
    <subcellularLocation>
        <location evidence="1">Secreted</location>
    </subcellularLocation>
</comment>
<accession>A0A6A4S0W5</accession>
<evidence type="ECO:0000259" key="5">
    <source>
        <dbReference type="PROSITE" id="PS50871"/>
    </source>
</evidence>
<evidence type="ECO:0000256" key="2">
    <source>
        <dbReference type="ARBA" id="ARBA00022525"/>
    </source>
</evidence>
<dbReference type="PANTHER" id="PTHR22923:SF102">
    <property type="entry name" value="CEREBELLIN 13-RELATED"/>
    <property type="match status" value="1"/>
</dbReference>
<dbReference type="Pfam" id="PF00386">
    <property type="entry name" value="C1q"/>
    <property type="match status" value="1"/>
</dbReference>
<dbReference type="InterPro" id="IPR050822">
    <property type="entry name" value="Cerebellin_Synaptic_Org"/>
</dbReference>
<dbReference type="PANTHER" id="PTHR22923">
    <property type="entry name" value="CEREBELLIN-RELATED"/>
    <property type="match status" value="1"/>
</dbReference>
<comment type="caution">
    <text evidence="6">The sequence shown here is derived from an EMBL/GenBank/DDBJ whole genome shotgun (WGS) entry which is preliminary data.</text>
</comment>
<name>A0A6A4S0W5_SCOMX</name>